<dbReference type="AlphaFoldDB" id="A0A4P9W3A6"/>
<feature type="region of interest" description="Disordered" evidence="1">
    <location>
        <begin position="128"/>
        <end position="185"/>
    </location>
</feature>
<feature type="compositionally biased region" description="Basic and acidic residues" evidence="1">
    <location>
        <begin position="141"/>
        <end position="150"/>
    </location>
</feature>
<evidence type="ECO:0000256" key="1">
    <source>
        <dbReference type="SAM" id="MobiDB-lite"/>
    </source>
</evidence>
<name>A0A4P9W3A6_9FUNG</name>
<dbReference type="EMBL" id="KZ999936">
    <property type="protein sequence ID" value="RKO84596.1"/>
    <property type="molecule type" value="Genomic_DNA"/>
</dbReference>
<reference evidence="3" key="1">
    <citation type="journal article" date="2018" name="Nat. Microbiol.">
        <title>Leveraging single-cell genomics to expand the fungal tree of life.</title>
        <authorList>
            <person name="Ahrendt S.R."/>
            <person name="Quandt C.A."/>
            <person name="Ciobanu D."/>
            <person name="Clum A."/>
            <person name="Salamov A."/>
            <person name="Andreopoulos B."/>
            <person name="Cheng J.F."/>
            <person name="Woyke T."/>
            <person name="Pelin A."/>
            <person name="Henrissat B."/>
            <person name="Reynolds N.K."/>
            <person name="Benny G.L."/>
            <person name="Smith M.E."/>
            <person name="James T.Y."/>
            <person name="Grigoriev I.V."/>
        </authorList>
    </citation>
    <scope>NUCLEOTIDE SEQUENCE [LARGE SCALE GENOMIC DNA]</scope>
</reference>
<organism evidence="2 3">
    <name type="scientific">Blyttiomyces helicus</name>
    <dbReference type="NCBI Taxonomy" id="388810"/>
    <lineage>
        <taxon>Eukaryota</taxon>
        <taxon>Fungi</taxon>
        <taxon>Fungi incertae sedis</taxon>
        <taxon>Chytridiomycota</taxon>
        <taxon>Chytridiomycota incertae sedis</taxon>
        <taxon>Chytridiomycetes</taxon>
        <taxon>Chytridiomycetes incertae sedis</taxon>
        <taxon>Blyttiomyces</taxon>
    </lineage>
</organism>
<gene>
    <name evidence="2" type="ORF">BDK51DRAFT_48831</name>
</gene>
<keyword evidence="3" id="KW-1185">Reference proteome</keyword>
<sequence>MSFWFVTSSFSDLTTPVPPPHSLPVVSSIPAPFGKRQRADSMQQGKHSSLSRPRWGHCEEPGQTELRYVLRSLLPTAPLPSLRWTSIIQVPCFALHFHASFSGRKAASIPYQCLYTIDLVSPIHAKTQDNALHQHPPWRSPRREGLENARRRTPTPGGIKKSASDEEDDVHPSARPSNAVDKTTA</sequence>
<accession>A0A4P9W3A6</accession>
<protein>
    <submittedName>
        <fullName evidence="2">Uncharacterized protein</fullName>
    </submittedName>
</protein>
<evidence type="ECO:0000313" key="2">
    <source>
        <dbReference type="EMBL" id="RKO84596.1"/>
    </source>
</evidence>
<evidence type="ECO:0000313" key="3">
    <source>
        <dbReference type="Proteomes" id="UP000269721"/>
    </source>
</evidence>
<proteinExistence type="predicted"/>
<dbReference type="Proteomes" id="UP000269721">
    <property type="component" value="Unassembled WGS sequence"/>
</dbReference>